<dbReference type="EMBL" id="RAQO01000004">
    <property type="protein sequence ID" value="RKF20101.1"/>
    <property type="molecule type" value="Genomic_DNA"/>
</dbReference>
<dbReference type="Gene3D" id="1.20.120.330">
    <property type="entry name" value="Nucleotidyltransferases domain 2"/>
    <property type="match status" value="1"/>
</dbReference>
<organism evidence="1 2">
    <name type="scientific">Alginatibacterium sediminis</name>
    <dbReference type="NCBI Taxonomy" id="2164068"/>
    <lineage>
        <taxon>Bacteria</taxon>
        <taxon>Pseudomonadati</taxon>
        <taxon>Pseudomonadota</taxon>
        <taxon>Gammaproteobacteria</taxon>
        <taxon>Alteromonadales</taxon>
        <taxon>Alteromonadaceae</taxon>
        <taxon>Alginatibacterium</taxon>
    </lineage>
</organism>
<reference evidence="1 2" key="1">
    <citation type="submission" date="2018-09" db="EMBL/GenBank/DDBJ databases">
        <authorList>
            <person name="Wang Z."/>
        </authorList>
    </citation>
    <scope>NUCLEOTIDE SEQUENCE [LARGE SCALE GENOMIC DNA]</scope>
    <source>
        <strain evidence="1 2">ALS 81</strain>
    </source>
</reference>
<comment type="caution">
    <text evidence="1">The sequence shown here is derived from an EMBL/GenBank/DDBJ whole genome shotgun (WGS) entry which is preliminary data.</text>
</comment>
<dbReference type="OrthoDB" id="7060391at2"/>
<keyword evidence="2" id="KW-1185">Reference proteome</keyword>
<evidence type="ECO:0000313" key="2">
    <source>
        <dbReference type="Proteomes" id="UP000286482"/>
    </source>
</evidence>
<dbReference type="AlphaFoldDB" id="A0A420EH91"/>
<gene>
    <name evidence="1" type="ORF">DBZ36_06540</name>
</gene>
<name>A0A420EH91_9ALTE</name>
<evidence type="ECO:0000313" key="1">
    <source>
        <dbReference type="EMBL" id="RKF20101.1"/>
    </source>
</evidence>
<dbReference type="GO" id="GO:0045892">
    <property type="term" value="P:negative regulation of DNA-templated transcription"/>
    <property type="evidence" value="ECO:0007669"/>
    <property type="project" value="TreeGrafter"/>
</dbReference>
<dbReference type="InterPro" id="IPR007761">
    <property type="entry name" value="MtlR-like"/>
</dbReference>
<accession>A0A420EH91</accession>
<dbReference type="PANTHER" id="PTHR37941">
    <property type="entry name" value="FUMARASE E-RELATED"/>
    <property type="match status" value="1"/>
</dbReference>
<proteinExistence type="predicted"/>
<dbReference type="RefSeq" id="WP_120354105.1">
    <property type="nucleotide sequence ID" value="NZ_RAQO01000004.1"/>
</dbReference>
<dbReference type="PANTHER" id="PTHR37941:SF1">
    <property type="entry name" value="FUMARASE E-RELATED"/>
    <property type="match status" value="1"/>
</dbReference>
<dbReference type="Proteomes" id="UP000286482">
    <property type="component" value="Unassembled WGS sequence"/>
</dbReference>
<dbReference type="InterPro" id="IPR038026">
    <property type="entry name" value="MtlR-like_sf"/>
</dbReference>
<dbReference type="Pfam" id="PF05068">
    <property type="entry name" value="MtlR"/>
    <property type="match status" value="1"/>
</dbReference>
<sequence>MPIHPDHEVELLEALAETKSAAECFMAAYDALDDTVDAVLKSIFHKDDYAVKYVVEPLLTTDGPLGDILIRTKLLLGLGVLSKQVYDDIDIFVTLKEWTKVQEGKVSFTEPDVIFELNKVSAIKTLMPIEFDNEFADSLSGSSLKMYLDRYNQKVKSTIELAITGTIHTLCRDNSLTS</sequence>
<protein>
    <submittedName>
        <fullName evidence="1">Transcriptional regulator</fullName>
    </submittedName>
</protein>
<dbReference type="SUPFAM" id="SSF158668">
    <property type="entry name" value="MtlR-like"/>
    <property type="match status" value="1"/>
</dbReference>